<comment type="caution">
    <text evidence="2">The sequence shown here is derived from an EMBL/GenBank/DDBJ whole genome shotgun (WGS) entry which is preliminary data.</text>
</comment>
<gene>
    <name evidence="2" type="ORF">S06H3_11093</name>
</gene>
<accession>X1L256</accession>
<feature type="compositionally biased region" description="Basic and acidic residues" evidence="1">
    <location>
        <begin position="1"/>
        <end position="24"/>
    </location>
</feature>
<reference evidence="2" key="1">
    <citation type="journal article" date="2014" name="Front. Microbiol.">
        <title>High frequency of phylogenetically diverse reductive dehalogenase-homologous genes in deep subseafloor sedimentary metagenomes.</title>
        <authorList>
            <person name="Kawai M."/>
            <person name="Futagami T."/>
            <person name="Toyoda A."/>
            <person name="Takaki Y."/>
            <person name="Nishi S."/>
            <person name="Hori S."/>
            <person name="Arai W."/>
            <person name="Tsubouchi T."/>
            <person name="Morono Y."/>
            <person name="Uchiyama I."/>
            <person name="Ito T."/>
            <person name="Fujiyama A."/>
            <person name="Inagaki F."/>
            <person name="Takami H."/>
        </authorList>
    </citation>
    <scope>NUCLEOTIDE SEQUENCE</scope>
    <source>
        <strain evidence="2">Expedition CK06-06</strain>
    </source>
</reference>
<protein>
    <submittedName>
        <fullName evidence="2">Uncharacterized protein</fullName>
    </submittedName>
</protein>
<sequence length="33" mass="3622">PGEGFKHSREAKTQEDHADHKEKSTSMGQGSSH</sequence>
<dbReference type="EMBL" id="BARV01005290">
    <property type="protein sequence ID" value="GAI13437.1"/>
    <property type="molecule type" value="Genomic_DNA"/>
</dbReference>
<evidence type="ECO:0000256" key="1">
    <source>
        <dbReference type="SAM" id="MobiDB-lite"/>
    </source>
</evidence>
<feature type="non-terminal residue" evidence="2">
    <location>
        <position position="1"/>
    </location>
</feature>
<name>X1L256_9ZZZZ</name>
<organism evidence="2">
    <name type="scientific">marine sediment metagenome</name>
    <dbReference type="NCBI Taxonomy" id="412755"/>
    <lineage>
        <taxon>unclassified sequences</taxon>
        <taxon>metagenomes</taxon>
        <taxon>ecological metagenomes</taxon>
    </lineage>
</organism>
<proteinExistence type="predicted"/>
<evidence type="ECO:0000313" key="2">
    <source>
        <dbReference type="EMBL" id="GAI13437.1"/>
    </source>
</evidence>
<feature type="region of interest" description="Disordered" evidence="1">
    <location>
        <begin position="1"/>
        <end position="33"/>
    </location>
</feature>
<dbReference type="AlphaFoldDB" id="X1L256"/>